<dbReference type="InterPro" id="IPR001387">
    <property type="entry name" value="Cro/C1-type_HTH"/>
</dbReference>
<dbReference type="AlphaFoldDB" id="A0A2N7S0N7"/>
<organism evidence="3 4">
    <name type="scientific">Glutamicibacter arilaitensis</name>
    <dbReference type="NCBI Taxonomy" id="256701"/>
    <lineage>
        <taxon>Bacteria</taxon>
        <taxon>Bacillati</taxon>
        <taxon>Actinomycetota</taxon>
        <taxon>Actinomycetes</taxon>
        <taxon>Micrococcales</taxon>
        <taxon>Micrococcaceae</taxon>
        <taxon>Glutamicibacter</taxon>
    </lineage>
</organism>
<dbReference type="PANTHER" id="PTHR46797">
    <property type="entry name" value="HTH-TYPE TRANSCRIPTIONAL REGULATOR"/>
    <property type="match status" value="1"/>
</dbReference>
<dbReference type="GO" id="GO:0005829">
    <property type="term" value="C:cytosol"/>
    <property type="evidence" value="ECO:0007669"/>
    <property type="project" value="TreeGrafter"/>
</dbReference>
<reference evidence="3 4" key="1">
    <citation type="journal article" date="2017" name="Elife">
        <title>Extensive horizontal gene transfer in cheese-associated bacteria.</title>
        <authorList>
            <person name="Bonham K.S."/>
            <person name="Wolfe B.E."/>
            <person name="Dutton R.J."/>
        </authorList>
    </citation>
    <scope>NUCLEOTIDE SEQUENCE [LARGE SCALE GENOMIC DNA]</scope>
    <source>
        <strain evidence="3 4">JB182</strain>
    </source>
</reference>
<keyword evidence="1" id="KW-0238">DNA-binding</keyword>
<feature type="domain" description="HTH cro/C1-type" evidence="2">
    <location>
        <begin position="11"/>
        <end position="65"/>
    </location>
</feature>
<evidence type="ECO:0000256" key="1">
    <source>
        <dbReference type="ARBA" id="ARBA00023125"/>
    </source>
</evidence>
<evidence type="ECO:0000313" key="4">
    <source>
        <dbReference type="Proteomes" id="UP000235739"/>
    </source>
</evidence>
<comment type="caution">
    <text evidence="3">The sequence shown here is derived from an EMBL/GenBank/DDBJ whole genome shotgun (WGS) entry which is preliminary data.</text>
</comment>
<dbReference type="EMBL" id="PNQX01000002">
    <property type="protein sequence ID" value="PMQ19698.1"/>
    <property type="molecule type" value="Genomic_DNA"/>
</dbReference>
<proteinExistence type="predicted"/>
<dbReference type="Pfam" id="PF01381">
    <property type="entry name" value="HTH_3"/>
    <property type="match status" value="1"/>
</dbReference>
<dbReference type="OMA" id="MQGIMEP"/>
<name>A0A2N7S0N7_9MICC</name>
<evidence type="ECO:0000313" key="3">
    <source>
        <dbReference type="EMBL" id="PMQ19698.1"/>
    </source>
</evidence>
<dbReference type="GeneID" id="303183719"/>
<protein>
    <submittedName>
        <fullName evidence="3">XRE family transcriptional regulator</fullName>
    </submittedName>
</protein>
<dbReference type="SUPFAM" id="SSF47413">
    <property type="entry name" value="lambda repressor-like DNA-binding domains"/>
    <property type="match status" value="1"/>
</dbReference>
<dbReference type="GO" id="GO:0003677">
    <property type="term" value="F:DNA binding"/>
    <property type="evidence" value="ECO:0007669"/>
    <property type="project" value="UniProtKB-KW"/>
</dbReference>
<dbReference type="PANTHER" id="PTHR46797:SF1">
    <property type="entry name" value="METHYLPHOSPHONATE SYNTHASE"/>
    <property type="match status" value="1"/>
</dbReference>
<dbReference type="SMART" id="SM00530">
    <property type="entry name" value="HTH_XRE"/>
    <property type="match status" value="1"/>
</dbReference>
<dbReference type="InterPro" id="IPR050807">
    <property type="entry name" value="TransReg_Diox_bact_type"/>
</dbReference>
<dbReference type="PROSITE" id="PS50943">
    <property type="entry name" value="HTH_CROC1"/>
    <property type="match status" value="1"/>
</dbReference>
<dbReference type="Proteomes" id="UP000235739">
    <property type="component" value="Unassembled WGS sequence"/>
</dbReference>
<dbReference type="InterPro" id="IPR010982">
    <property type="entry name" value="Lambda_DNA-bd_dom_sf"/>
</dbReference>
<dbReference type="GO" id="GO:0003700">
    <property type="term" value="F:DNA-binding transcription factor activity"/>
    <property type="evidence" value="ECO:0007669"/>
    <property type="project" value="TreeGrafter"/>
</dbReference>
<dbReference type="RefSeq" id="WP_013347488.1">
    <property type="nucleotide sequence ID" value="NZ_JABUYH010000104.1"/>
</dbReference>
<sequence length="66" mass="6987">MNSVSELGAELQRARKQNGLTQEQLADLAGISERTLRSIERGAGNPSIDAVLSVADVLGLRIVVAK</sequence>
<accession>A0A2N7S0N7</accession>
<dbReference type="CDD" id="cd00093">
    <property type="entry name" value="HTH_XRE"/>
    <property type="match status" value="1"/>
</dbReference>
<gene>
    <name evidence="3" type="ORF">CIK84_13705</name>
</gene>
<dbReference type="Gene3D" id="1.10.260.40">
    <property type="entry name" value="lambda repressor-like DNA-binding domains"/>
    <property type="match status" value="1"/>
</dbReference>
<evidence type="ECO:0000259" key="2">
    <source>
        <dbReference type="PROSITE" id="PS50943"/>
    </source>
</evidence>